<dbReference type="EMBL" id="WOCE01000021">
    <property type="protein sequence ID" value="KAE9589400.1"/>
    <property type="molecule type" value="Genomic_DNA"/>
</dbReference>
<reference evidence="2" key="1">
    <citation type="journal article" date="2020" name="Nat. Commun.">
        <title>Genome sequence of the cluster root forming white lupin.</title>
        <authorList>
            <person name="Hufnagel B."/>
            <person name="Marques A."/>
            <person name="Soriano A."/>
            <person name="Marques L."/>
            <person name="Divol F."/>
            <person name="Doumas P."/>
            <person name="Sallet E."/>
            <person name="Mancinotti D."/>
            <person name="Carrere S."/>
            <person name="Marande W."/>
            <person name="Arribat S."/>
            <person name="Keller J."/>
            <person name="Huneau C."/>
            <person name="Blein T."/>
            <person name="Aime D."/>
            <person name="Laguerre M."/>
            <person name="Taylor J."/>
            <person name="Schubert V."/>
            <person name="Nelson M."/>
            <person name="Geu-Flores F."/>
            <person name="Crespi M."/>
            <person name="Gallardo-Guerrero K."/>
            <person name="Delaux P.-M."/>
            <person name="Salse J."/>
            <person name="Berges H."/>
            <person name="Guyot R."/>
            <person name="Gouzy J."/>
            <person name="Peret B."/>
        </authorList>
    </citation>
    <scope>NUCLEOTIDE SEQUENCE [LARGE SCALE GENOMIC DNA]</scope>
    <source>
        <strain evidence="2">cv. Amiga</strain>
    </source>
</reference>
<evidence type="ECO:0000313" key="2">
    <source>
        <dbReference type="Proteomes" id="UP000447434"/>
    </source>
</evidence>
<dbReference type="AlphaFoldDB" id="A0A6A4NIZ9"/>
<keyword evidence="2" id="KW-1185">Reference proteome</keyword>
<sequence>MNTTPKTCYSSLPRIPLTYTHIRTLVSFPSFPSLSYPASFPSLFPSLSYPCSVLDGRVDGQLPLPRRRQHLQCTPH</sequence>
<comment type="caution">
    <text evidence="1">The sequence shown here is derived from an EMBL/GenBank/DDBJ whole genome shotgun (WGS) entry which is preliminary data.</text>
</comment>
<name>A0A6A4NIZ9_LUPAL</name>
<protein>
    <submittedName>
        <fullName evidence="1">Uncharacterized protein</fullName>
    </submittedName>
</protein>
<evidence type="ECO:0000313" key="1">
    <source>
        <dbReference type="EMBL" id="KAE9589400.1"/>
    </source>
</evidence>
<gene>
    <name evidence="1" type="ORF">Lalb_Chr21g0308611</name>
</gene>
<proteinExistence type="predicted"/>
<dbReference type="Proteomes" id="UP000447434">
    <property type="component" value="Chromosome 21"/>
</dbReference>
<organism evidence="1 2">
    <name type="scientific">Lupinus albus</name>
    <name type="common">White lupine</name>
    <name type="synonym">Lupinus termis</name>
    <dbReference type="NCBI Taxonomy" id="3870"/>
    <lineage>
        <taxon>Eukaryota</taxon>
        <taxon>Viridiplantae</taxon>
        <taxon>Streptophyta</taxon>
        <taxon>Embryophyta</taxon>
        <taxon>Tracheophyta</taxon>
        <taxon>Spermatophyta</taxon>
        <taxon>Magnoliopsida</taxon>
        <taxon>eudicotyledons</taxon>
        <taxon>Gunneridae</taxon>
        <taxon>Pentapetalae</taxon>
        <taxon>rosids</taxon>
        <taxon>fabids</taxon>
        <taxon>Fabales</taxon>
        <taxon>Fabaceae</taxon>
        <taxon>Papilionoideae</taxon>
        <taxon>50 kb inversion clade</taxon>
        <taxon>genistoids sensu lato</taxon>
        <taxon>core genistoids</taxon>
        <taxon>Genisteae</taxon>
        <taxon>Lupinus</taxon>
    </lineage>
</organism>
<accession>A0A6A4NIZ9</accession>